<evidence type="ECO:0000313" key="7">
    <source>
        <dbReference type="Proteomes" id="UP000285301"/>
    </source>
</evidence>
<evidence type="ECO:0000256" key="5">
    <source>
        <dbReference type="ARBA" id="ARBA00023331"/>
    </source>
</evidence>
<dbReference type="OrthoDB" id="2304600at2759"/>
<proteinExistence type="predicted"/>
<protein>
    <submittedName>
        <fullName evidence="6">Hemolytic toxin Avt-1-like protein</fullName>
    </submittedName>
</protein>
<reference evidence="6 7" key="1">
    <citation type="journal article" date="2018" name="Gigascience">
        <title>Genomes of trombidid mites reveal novel predicted allergens and laterally-transferred genes associated with secondary metabolism.</title>
        <authorList>
            <person name="Dong X."/>
            <person name="Chaisiri K."/>
            <person name="Xia D."/>
            <person name="Armstrong S.D."/>
            <person name="Fang Y."/>
            <person name="Donnelly M.J."/>
            <person name="Kadowaki T."/>
            <person name="McGarry J.W."/>
            <person name="Darby A.C."/>
            <person name="Makepeace B.L."/>
        </authorList>
    </citation>
    <scope>NUCLEOTIDE SEQUENCE [LARGE SCALE GENOMIC DNA]</scope>
    <source>
        <strain evidence="6">UoL-WK</strain>
    </source>
</reference>
<dbReference type="InterPro" id="IPR015926">
    <property type="entry name" value="Cytolysin/lectin"/>
</dbReference>
<dbReference type="SUPFAM" id="SSF63724">
    <property type="entry name" value="Cytolysin/lectin"/>
    <property type="match status" value="1"/>
</dbReference>
<accession>A0A443QGK5</accession>
<dbReference type="InterPro" id="IPR050677">
    <property type="entry name" value="Actinoporin_PFT"/>
</dbReference>
<keyword evidence="4" id="KW-1053">Target membrane</keyword>
<evidence type="ECO:0000256" key="1">
    <source>
        <dbReference type="ARBA" id="ARBA00004175"/>
    </source>
</evidence>
<dbReference type="EMBL" id="NCKU01008090">
    <property type="protein sequence ID" value="RWS02152.1"/>
    <property type="molecule type" value="Genomic_DNA"/>
</dbReference>
<dbReference type="Gene3D" id="2.60.270.20">
    <property type="entry name" value="Cytolysin/lectin"/>
    <property type="match status" value="1"/>
</dbReference>
<comment type="caution">
    <text evidence="6">The sequence shown here is derived from an EMBL/GenBank/DDBJ whole genome shotgun (WGS) entry which is preliminary data.</text>
</comment>
<evidence type="ECO:0000256" key="3">
    <source>
        <dbReference type="ARBA" id="ARBA00022537"/>
    </source>
</evidence>
<dbReference type="GO" id="GO:0042151">
    <property type="term" value="C:nematocyst"/>
    <property type="evidence" value="ECO:0007669"/>
    <property type="project" value="UniProtKB-SubCell"/>
</dbReference>
<gene>
    <name evidence="6" type="ORF">B4U79_18518</name>
</gene>
<dbReference type="GO" id="GO:0044218">
    <property type="term" value="C:other organism cell membrane"/>
    <property type="evidence" value="ECO:0007669"/>
    <property type="project" value="UniProtKB-KW"/>
</dbReference>
<sequence length="167" mass="18470">MSNCDYIQFLKTVCKYDTNVSSITPEIVSAIIAGASLAGTTIDQIAKGANCNRFCAIEIRNYHYTLELKNPFYHLESGTNQEPPPPVIRGGFKEACLFRKISDTATGSVGVLSYEIHKIIRDKDNPNKRKPAYGTNLNYKTKSYGIPIEIIATLSDVGAAKWIIDFS</sequence>
<name>A0A443QGK5_9ACAR</name>
<dbReference type="PANTHER" id="PTHR40388:SF1">
    <property type="entry name" value="BRYOPORIN"/>
    <property type="match status" value="1"/>
</dbReference>
<evidence type="ECO:0000256" key="4">
    <source>
        <dbReference type="ARBA" id="ARBA00023298"/>
    </source>
</evidence>
<organism evidence="6 7">
    <name type="scientific">Dinothrombium tinctorium</name>
    <dbReference type="NCBI Taxonomy" id="1965070"/>
    <lineage>
        <taxon>Eukaryota</taxon>
        <taxon>Metazoa</taxon>
        <taxon>Ecdysozoa</taxon>
        <taxon>Arthropoda</taxon>
        <taxon>Chelicerata</taxon>
        <taxon>Arachnida</taxon>
        <taxon>Acari</taxon>
        <taxon>Acariformes</taxon>
        <taxon>Trombidiformes</taxon>
        <taxon>Prostigmata</taxon>
        <taxon>Anystina</taxon>
        <taxon>Parasitengona</taxon>
        <taxon>Trombidioidea</taxon>
        <taxon>Trombidiidae</taxon>
        <taxon>Dinothrombium</taxon>
    </lineage>
</organism>
<keyword evidence="5" id="KW-0166">Nematocyst</keyword>
<dbReference type="AlphaFoldDB" id="A0A443QGK5"/>
<dbReference type="PANTHER" id="PTHR40388">
    <property type="entry name" value="BRYOPORIN"/>
    <property type="match status" value="1"/>
</dbReference>
<keyword evidence="4" id="KW-0472">Membrane</keyword>
<evidence type="ECO:0000313" key="6">
    <source>
        <dbReference type="EMBL" id="RWS02152.1"/>
    </source>
</evidence>
<comment type="subcellular location">
    <subcellularLocation>
        <location evidence="2">Nematocyst</location>
    </subcellularLocation>
    <subcellularLocation>
        <location evidence="1">Target cell membrane</location>
    </subcellularLocation>
</comment>
<keyword evidence="3" id="KW-1052">Target cell membrane</keyword>
<keyword evidence="7" id="KW-1185">Reference proteome</keyword>
<dbReference type="Proteomes" id="UP000285301">
    <property type="component" value="Unassembled WGS sequence"/>
</dbReference>
<evidence type="ECO:0000256" key="2">
    <source>
        <dbReference type="ARBA" id="ARBA00004532"/>
    </source>
</evidence>